<dbReference type="Proteomes" id="UP000317093">
    <property type="component" value="Chromosome"/>
</dbReference>
<evidence type="ECO:0000313" key="4">
    <source>
        <dbReference type="EMBL" id="QDU64769.1"/>
    </source>
</evidence>
<keyword evidence="2" id="KW-1133">Transmembrane helix</keyword>
<dbReference type="OrthoDB" id="242013at2"/>
<evidence type="ECO:0000259" key="3">
    <source>
        <dbReference type="Pfam" id="PF13360"/>
    </source>
</evidence>
<dbReference type="Gene3D" id="2.130.10.10">
    <property type="entry name" value="YVTN repeat-like/Quinoprotein amine dehydrogenase"/>
    <property type="match status" value="2"/>
</dbReference>
<proteinExistence type="predicted"/>
<feature type="transmembrane region" description="Helical" evidence="2">
    <location>
        <begin position="134"/>
        <end position="156"/>
    </location>
</feature>
<dbReference type="InterPro" id="IPR002372">
    <property type="entry name" value="PQQ_rpt_dom"/>
</dbReference>
<dbReference type="EMBL" id="CP036279">
    <property type="protein sequence ID" value="QDU64769.1"/>
    <property type="molecule type" value="Genomic_DNA"/>
</dbReference>
<evidence type="ECO:0000256" key="1">
    <source>
        <dbReference type="SAM" id="MobiDB-lite"/>
    </source>
</evidence>
<dbReference type="Pfam" id="PF13360">
    <property type="entry name" value="PQQ_2"/>
    <property type="match status" value="1"/>
</dbReference>
<keyword evidence="2" id="KW-0472">Membrane</keyword>
<dbReference type="KEGG" id="knv:Pan216_56610"/>
<sequence precursor="true">MDHNAMRPSSHRRLMAAAHHALGRAVSHLMRLVPNSPFVQGEPFASPFVQGETFASPFVQGETFASPFVQGETFASPFVQGETFASPFVQGETAAGSEFPASGRRDASVKEKETPSISPLDKGEQKRGERQRRAVIWCGACFAGMTLMLALAAPAARGAQPKNQAAGGVGGLIKKLFSAPAKPTVPEMTSHATDQATRRRLAEARRLIEEDRGGPALSLLQSVLDEPENSYVELDDGRWLSVAEATERQIIESGPDFVAEYRRHYEDQAAAILRKALTRNDPVSVAQVVRRFFLTRSGFEAANHLASFHLDVGQPGLAVHLLDRLLACPIHRDEVTDVMRAKRAAALVLVGQQEPARFAVDAIGQPRLRLGGESRRLDRVLGAAGDLNRRSRAGAPEAEVDELVPLLSPTWAHPMTEIDELEKSLESILEMNANGGRLTVTESRPLVVGDVVLFRDFRGVWAFDSRSGKKRWYVRSHIVTDEPPRTSPQVRHGSLSPWLLYFSLVANGVHGTLTTDGERVFFVDDLTLNPQMPAGPTSLVAVDIATGETAWSLKPPKGVGADRELEPAYYYGPPLALDGKLYLLGESRSEIRLFCVEATSGAQLWSQPIATAEFRVDNDSFRRSQLATPIAAKGLLLCQTNLFRIAAFDPVSQEVLWHHAHSEDSIHRGRRSHTGAMLPPPSTGAATDGPLVVDDSVIVTAPTGKSVRCLDLYTGELRWRIERKDDIFVAGSWKKLLVLAGRNYLRAIGIEDGKQQWVVELPRLSGRGAFVGGDYLVPLYDGRIATVELAKGVQREFSSGRGRPPLGNLVVSSHGLLATGIQGLETLPWRHDVDRDVSERLARNINDPDGLLWRAHLRLADDKASLAVRDLFQALESGIVSSAQLAARSILFDIAGKEALADADVAALLVDRLLPYTASAADEGIYYRLLAEFHRLHGNDHEALDAVEHHKLLPLDRPIVEADKDLGRSQRTWVRAFLKRLHDGADVARRQQIQDRLGSVLLRELDRGERPIRDSGTDLSHLPALADQLGGDLDDGLGLFANTSRDDAAPRGLGGEIEPIKQLAFELAGLPMGDQASLMLADRLAKRGAWTEAEQYYLEAAASEDKWLAAEAVASLAEIAEEHGHIEDARHFQQMLASRYPEIPLGDGSSGAQMHATFLQRHRDQPPKRLDWGEFSGARLTVTKKTRAMRAHRFLGTQETTLPFYDDRHFQFDLNKYQLNVLDRRTGETHWQAKIDMPRVVNWNNNTIECESTGHLFFFSISPKIYAFSGLEKKQLWSRVATIGSRPNEKEDKDRRRTQSWFAPNSSSRPPIPVLGPSGPGFLCIRSGKELIVVDSLTGEDLWYRKDLPDGVTVFGDEEVLFIMARDGSATVYSTRDGTVLRRDEKDRRLVSRRDFHGRHMLLTTSTADHLEVQLWDPWLREEVWSHQFPRTSRYFLGREHFLAVLAPEGKLTVLDRHSGELILEDRLEKDDLRKVRVINVFSDDDHYYVAHDFRFGNHVRYMHPTANLEVATVNGPLRAYDKKDGTRLWDRKLEGRTVIVGPRVDLPILFVFESRIKEHPGGTRQLATRVEILSKKDGSTLADKEYDEYTSFGELAHDAAKRWMELRSWNVTVRVDLLSGEMAKQEKRVEAARGWIDSIKQLGDLFQKPPTMKPESGKEPKP</sequence>
<feature type="domain" description="Pyrrolo-quinoline quinone repeat" evidence="3">
    <location>
        <begin position="644"/>
        <end position="802"/>
    </location>
</feature>
<dbReference type="InterPro" id="IPR011047">
    <property type="entry name" value="Quinoprotein_ADH-like_sf"/>
</dbReference>
<feature type="compositionally biased region" description="Basic and acidic residues" evidence="1">
    <location>
        <begin position="1287"/>
        <end position="1297"/>
    </location>
</feature>
<dbReference type="SMART" id="SM00564">
    <property type="entry name" value="PQQ"/>
    <property type="match status" value="5"/>
</dbReference>
<feature type="compositionally biased region" description="Basic and acidic residues" evidence="1">
    <location>
        <begin position="103"/>
        <end position="114"/>
    </location>
</feature>
<reference evidence="4 5" key="1">
    <citation type="submission" date="2019-02" db="EMBL/GenBank/DDBJ databases">
        <title>Deep-cultivation of Planctomycetes and their phenomic and genomic characterization uncovers novel biology.</title>
        <authorList>
            <person name="Wiegand S."/>
            <person name="Jogler M."/>
            <person name="Boedeker C."/>
            <person name="Pinto D."/>
            <person name="Vollmers J."/>
            <person name="Rivas-Marin E."/>
            <person name="Kohn T."/>
            <person name="Peeters S.H."/>
            <person name="Heuer A."/>
            <person name="Rast P."/>
            <person name="Oberbeckmann S."/>
            <person name="Bunk B."/>
            <person name="Jeske O."/>
            <person name="Meyerdierks A."/>
            <person name="Storesund J.E."/>
            <person name="Kallscheuer N."/>
            <person name="Luecker S."/>
            <person name="Lage O.M."/>
            <person name="Pohl T."/>
            <person name="Merkel B.J."/>
            <person name="Hornburger P."/>
            <person name="Mueller R.-W."/>
            <person name="Bruemmer F."/>
            <person name="Labrenz M."/>
            <person name="Spormann A.M."/>
            <person name="Op den Camp H."/>
            <person name="Overmann J."/>
            <person name="Amann R."/>
            <person name="Jetten M.S.M."/>
            <person name="Mascher T."/>
            <person name="Medema M.H."/>
            <person name="Devos D.P."/>
            <person name="Kaster A.-K."/>
            <person name="Ovreas L."/>
            <person name="Rohde M."/>
            <person name="Galperin M.Y."/>
            <person name="Jogler C."/>
        </authorList>
    </citation>
    <scope>NUCLEOTIDE SEQUENCE [LARGE SCALE GENOMIC DNA]</scope>
    <source>
        <strain evidence="4 5">Pan216</strain>
    </source>
</reference>
<accession>A0A518BCT5</accession>
<gene>
    <name evidence="4" type="ORF">Pan216_56610</name>
</gene>
<dbReference type="RefSeq" id="WP_145263194.1">
    <property type="nucleotide sequence ID" value="NZ_CP036279.1"/>
</dbReference>
<keyword evidence="2" id="KW-0812">Transmembrane</keyword>
<dbReference type="InterPro" id="IPR018391">
    <property type="entry name" value="PQQ_b-propeller_rpt"/>
</dbReference>
<name>A0A518BCT5_9BACT</name>
<feature type="region of interest" description="Disordered" evidence="1">
    <location>
        <begin position="95"/>
        <end position="129"/>
    </location>
</feature>
<organism evidence="4 5">
    <name type="scientific">Kolteria novifilia</name>
    <dbReference type="NCBI Taxonomy" id="2527975"/>
    <lineage>
        <taxon>Bacteria</taxon>
        <taxon>Pseudomonadati</taxon>
        <taxon>Planctomycetota</taxon>
        <taxon>Planctomycetia</taxon>
        <taxon>Kolteriales</taxon>
        <taxon>Kolteriaceae</taxon>
        <taxon>Kolteria</taxon>
    </lineage>
</organism>
<dbReference type="InterPro" id="IPR015943">
    <property type="entry name" value="WD40/YVTN_repeat-like_dom_sf"/>
</dbReference>
<keyword evidence="5" id="KW-1185">Reference proteome</keyword>
<dbReference type="PANTHER" id="PTHR34512:SF30">
    <property type="entry name" value="OUTER MEMBRANE PROTEIN ASSEMBLY FACTOR BAMB"/>
    <property type="match status" value="1"/>
</dbReference>
<feature type="region of interest" description="Disordered" evidence="1">
    <location>
        <begin position="1287"/>
        <end position="1313"/>
    </location>
</feature>
<evidence type="ECO:0000256" key="2">
    <source>
        <dbReference type="SAM" id="Phobius"/>
    </source>
</evidence>
<evidence type="ECO:0000313" key="5">
    <source>
        <dbReference type="Proteomes" id="UP000317093"/>
    </source>
</evidence>
<feature type="compositionally biased region" description="Polar residues" evidence="1">
    <location>
        <begin position="1299"/>
        <end position="1309"/>
    </location>
</feature>
<protein>
    <submittedName>
        <fullName evidence="4">Outer membrane biogenesis protein BamB</fullName>
    </submittedName>
</protein>
<dbReference type="PANTHER" id="PTHR34512">
    <property type="entry name" value="CELL SURFACE PROTEIN"/>
    <property type="match status" value="1"/>
</dbReference>
<dbReference type="SUPFAM" id="SSF50998">
    <property type="entry name" value="Quinoprotein alcohol dehydrogenase-like"/>
    <property type="match status" value="3"/>
</dbReference>